<accession>A0AAD5YUA2</accession>
<feature type="transmembrane region" description="Helical" evidence="1">
    <location>
        <begin position="51"/>
        <end position="74"/>
    </location>
</feature>
<organism evidence="2 3">
    <name type="scientific">Leucocoprinus birnbaumii</name>
    <dbReference type="NCBI Taxonomy" id="56174"/>
    <lineage>
        <taxon>Eukaryota</taxon>
        <taxon>Fungi</taxon>
        <taxon>Dikarya</taxon>
        <taxon>Basidiomycota</taxon>
        <taxon>Agaricomycotina</taxon>
        <taxon>Agaricomycetes</taxon>
        <taxon>Agaricomycetidae</taxon>
        <taxon>Agaricales</taxon>
        <taxon>Agaricineae</taxon>
        <taxon>Agaricaceae</taxon>
        <taxon>Leucocoprinus</taxon>
    </lineage>
</organism>
<comment type="caution">
    <text evidence="2">The sequence shown here is derived from an EMBL/GenBank/DDBJ whole genome shotgun (WGS) entry which is preliminary data.</text>
</comment>
<sequence>MADPLATVRKVQLLFDYQTGKYICYINAQATHTENELEDYRYEFYAGFEMTGALIAFICQSGFIAPALLTASPLPGCWFSYSPSIIWQTLNEGTLFALWITRFSVTTIEAILMLIKLCEALKAERRFSDKSLLTAIGERRRCTPVLYIFHRDGALLIIAISIISAFGVVATVVPYPALTQTDWNMWLLLIYQLFGSRLILNIRRANGKLTGSIVPEHLSTLRFESCGHISGQESEP</sequence>
<evidence type="ECO:0000313" key="2">
    <source>
        <dbReference type="EMBL" id="KAJ3564966.1"/>
    </source>
</evidence>
<feature type="transmembrane region" description="Helical" evidence="1">
    <location>
        <begin position="154"/>
        <end position="177"/>
    </location>
</feature>
<protein>
    <submittedName>
        <fullName evidence="2">Uncharacterized protein</fullName>
    </submittedName>
</protein>
<feature type="transmembrane region" description="Helical" evidence="1">
    <location>
        <begin position="94"/>
        <end position="115"/>
    </location>
</feature>
<keyword evidence="1" id="KW-0472">Membrane</keyword>
<keyword evidence="3" id="KW-1185">Reference proteome</keyword>
<keyword evidence="1" id="KW-0812">Transmembrane</keyword>
<proteinExistence type="predicted"/>
<reference evidence="2" key="1">
    <citation type="submission" date="2022-07" db="EMBL/GenBank/DDBJ databases">
        <title>Genome Sequence of Leucocoprinus birnbaumii.</title>
        <authorList>
            <person name="Buettner E."/>
        </authorList>
    </citation>
    <scope>NUCLEOTIDE SEQUENCE</scope>
    <source>
        <strain evidence="2">VT141</strain>
    </source>
</reference>
<keyword evidence="1" id="KW-1133">Transmembrane helix</keyword>
<evidence type="ECO:0000313" key="3">
    <source>
        <dbReference type="Proteomes" id="UP001213000"/>
    </source>
</evidence>
<dbReference type="EMBL" id="JANIEX010000613">
    <property type="protein sequence ID" value="KAJ3564966.1"/>
    <property type="molecule type" value="Genomic_DNA"/>
</dbReference>
<gene>
    <name evidence="2" type="ORF">NP233_g7943</name>
</gene>
<name>A0AAD5YUA2_9AGAR</name>
<feature type="transmembrane region" description="Helical" evidence="1">
    <location>
        <begin position="183"/>
        <end position="200"/>
    </location>
</feature>
<dbReference type="AlphaFoldDB" id="A0AAD5YUA2"/>
<evidence type="ECO:0000256" key="1">
    <source>
        <dbReference type="SAM" id="Phobius"/>
    </source>
</evidence>
<dbReference type="Proteomes" id="UP001213000">
    <property type="component" value="Unassembled WGS sequence"/>
</dbReference>